<evidence type="ECO:0000256" key="1">
    <source>
        <dbReference type="SAM" id="MobiDB-lite"/>
    </source>
</evidence>
<keyword evidence="3" id="KW-1185">Reference proteome</keyword>
<dbReference type="RefSeq" id="WP_184882431.1">
    <property type="nucleotide sequence ID" value="NZ_BOOV01000033.1"/>
</dbReference>
<dbReference type="AlphaFoldDB" id="A0A7W7GD26"/>
<proteinExistence type="predicted"/>
<comment type="caution">
    <text evidence="2">The sequence shown here is derived from an EMBL/GenBank/DDBJ whole genome shotgun (WGS) entry which is preliminary data.</text>
</comment>
<feature type="compositionally biased region" description="Basic and acidic residues" evidence="1">
    <location>
        <begin position="101"/>
        <end position="112"/>
    </location>
</feature>
<gene>
    <name evidence="2" type="ORF">BJ982_004110</name>
</gene>
<sequence>MTTREEAARAMGVAPREVNSVTDTQDGAVALMASGARRLIGDDGYYALDDHADNAHLRRAELTEPDIGGPDADGQDDAPEQVPDGTVEQVMTWVGEDAGRARAALEAEESRPSPRKSLITRLEELL</sequence>
<reference evidence="2 3" key="1">
    <citation type="submission" date="2020-08" db="EMBL/GenBank/DDBJ databases">
        <title>Sequencing the genomes of 1000 actinobacteria strains.</title>
        <authorList>
            <person name="Klenk H.-P."/>
        </authorList>
    </citation>
    <scope>NUCLEOTIDE SEQUENCE [LARGE SCALE GENOMIC DNA]</scope>
    <source>
        <strain evidence="2 3">DSM 45784</strain>
    </source>
</reference>
<name>A0A7W7GD26_9ACTN</name>
<protein>
    <submittedName>
        <fullName evidence="2">Uncharacterized protein</fullName>
    </submittedName>
</protein>
<feature type="region of interest" description="Disordered" evidence="1">
    <location>
        <begin position="58"/>
        <end position="86"/>
    </location>
</feature>
<evidence type="ECO:0000313" key="3">
    <source>
        <dbReference type="Proteomes" id="UP000542210"/>
    </source>
</evidence>
<dbReference type="EMBL" id="JACHND010000001">
    <property type="protein sequence ID" value="MBB4702566.1"/>
    <property type="molecule type" value="Genomic_DNA"/>
</dbReference>
<dbReference type="Proteomes" id="UP000542210">
    <property type="component" value="Unassembled WGS sequence"/>
</dbReference>
<accession>A0A7W7GD26</accession>
<feature type="region of interest" description="Disordered" evidence="1">
    <location>
        <begin position="101"/>
        <end position="126"/>
    </location>
</feature>
<evidence type="ECO:0000313" key="2">
    <source>
        <dbReference type="EMBL" id="MBB4702566.1"/>
    </source>
</evidence>
<organism evidence="2 3">
    <name type="scientific">Sphaerisporangium siamense</name>
    <dbReference type="NCBI Taxonomy" id="795645"/>
    <lineage>
        <taxon>Bacteria</taxon>
        <taxon>Bacillati</taxon>
        <taxon>Actinomycetota</taxon>
        <taxon>Actinomycetes</taxon>
        <taxon>Streptosporangiales</taxon>
        <taxon>Streptosporangiaceae</taxon>
        <taxon>Sphaerisporangium</taxon>
    </lineage>
</organism>